<dbReference type="InterPro" id="IPR036291">
    <property type="entry name" value="NAD(P)-bd_dom_sf"/>
</dbReference>
<dbReference type="PROSITE" id="PS00061">
    <property type="entry name" value="ADH_SHORT"/>
    <property type="match status" value="1"/>
</dbReference>
<dbReference type="Gene3D" id="3.40.50.720">
    <property type="entry name" value="NAD(P)-binding Rossmann-like Domain"/>
    <property type="match status" value="1"/>
</dbReference>
<feature type="domain" description="Ketoreductase" evidence="4">
    <location>
        <begin position="8"/>
        <end position="185"/>
    </location>
</feature>
<accession>A0A2N6K160</accession>
<dbReference type="InterPro" id="IPR020904">
    <property type="entry name" value="Sc_DH/Rdtase_CS"/>
</dbReference>
<dbReference type="FunFam" id="3.40.50.720:FF:000084">
    <property type="entry name" value="Short-chain dehydrogenase reductase"/>
    <property type="match status" value="1"/>
</dbReference>
<dbReference type="Pfam" id="PF00106">
    <property type="entry name" value="adh_short"/>
    <property type="match status" value="1"/>
</dbReference>
<dbReference type="GO" id="GO:0016491">
    <property type="term" value="F:oxidoreductase activity"/>
    <property type="evidence" value="ECO:0007669"/>
    <property type="project" value="UniProtKB-KW"/>
</dbReference>
<evidence type="ECO:0000259" key="4">
    <source>
        <dbReference type="SMART" id="SM00822"/>
    </source>
</evidence>
<proteinExistence type="inferred from homology"/>
<evidence type="ECO:0000313" key="5">
    <source>
        <dbReference type="EMBL" id="PLZ87989.1"/>
    </source>
</evidence>
<organism evidence="5 6">
    <name type="scientific">Fischerella muscicola CCMEE 5323</name>
    <dbReference type="NCBI Taxonomy" id="2019572"/>
    <lineage>
        <taxon>Bacteria</taxon>
        <taxon>Bacillati</taxon>
        <taxon>Cyanobacteriota</taxon>
        <taxon>Cyanophyceae</taxon>
        <taxon>Nostocales</taxon>
        <taxon>Hapalosiphonaceae</taxon>
        <taxon>Fischerella</taxon>
    </lineage>
</organism>
<dbReference type="NCBIfam" id="NF005495">
    <property type="entry name" value="PRK07109.1"/>
    <property type="match status" value="1"/>
</dbReference>
<dbReference type="PRINTS" id="PR00081">
    <property type="entry name" value="GDHRDH"/>
</dbReference>
<evidence type="ECO:0000313" key="6">
    <source>
        <dbReference type="Proteomes" id="UP000235036"/>
    </source>
</evidence>
<evidence type="ECO:0000256" key="3">
    <source>
        <dbReference type="RuleBase" id="RU000363"/>
    </source>
</evidence>
<dbReference type="NCBIfam" id="NF004792">
    <property type="entry name" value="PRK06139.1"/>
    <property type="match status" value="1"/>
</dbReference>
<evidence type="ECO:0000256" key="2">
    <source>
        <dbReference type="ARBA" id="ARBA00023002"/>
    </source>
</evidence>
<name>A0A2N6K160_FISMU</name>
<dbReference type="GO" id="GO:0016020">
    <property type="term" value="C:membrane"/>
    <property type="evidence" value="ECO:0007669"/>
    <property type="project" value="TreeGrafter"/>
</dbReference>
<comment type="caution">
    <text evidence="5">The sequence shown here is derived from an EMBL/GenBank/DDBJ whole genome shotgun (WGS) entry which is preliminary data.</text>
</comment>
<dbReference type="PANTHER" id="PTHR44196">
    <property type="entry name" value="DEHYDROGENASE/REDUCTASE SDR FAMILY MEMBER 7B"/>
    <property type="match status" value="1"/>
</dbReference>
<dbReference type="InterPro" id="IPR002347">
    <property type="entry name" value="SDR_fam"/>
</dbReference>
<dbReference type="InterPro" id="IPR057326">
    <property type="entry name" value="KR_dom"/>
</dbReference>
<comment type="similarity">
    <text evidence="1 3">Belongs to the short-chain dehydrogenases/reductases (SDR) family.</text>
</comment>
<keyword evidence="2" id="KW-0560">Oxidoreductase</keyword>
<dbReference type="EMBL" id="NRQW01000365">
    <property type="protein sequence ID" value="PLZ87989.1"/>
    <property type="molecule type" value="Genomic_DNA"/>
</dbReference>
<protein>
    <submittedName>
        <fullName evidence="5">Short chain dehydrogenase</fullName>
    </submittedName>
</protein>
<sequence>MPRRIRDSVIVITGASSGIGRATALEFAKQGATLLLAARREAALQDVAQQCKQLGGQALAVPTDVTDESAVQALARRAIENFGRLDVWVNNAAVSLFARFEDVPPEAFRRVIDTNLFGYVHGARAALPYFREQGSGILINVSSVVAITGQPYTSPYTISKYAIRGLSDSLRMELYLDNAPDIHVCTVLPASIDTPIFQHAANYTGRKTKALSPVYPAKDVAEAIVGLVNRPQREIIVGQAGYLLALEKTLAPDLEERMMARQVDQDHFQDKKPAAPTDGNLFQPMEDYTGISGNWLGTGGMTTQDVWDMARQVARVFGMQV</sequence>
<dbReference type="SUPFAM" id="SSF51735">
    <property type="entry name" value="NAD(P)-binding Rossmann-fold domains"/>
    <property type="match status" value="1"/>
</dbReference>
<gene>
    <name evidence="5" type="ORF">CEN44_16370</name>
</gene>
<evidence type="ECO:0000256" key="1">
    <source>
        <dbReference type="ARBA" id="ARBA00006484"/>
    </source>
</evidence>
<reference evidence="5 6" key="1">
    <citation type="submission" date="2017-08" db="EMBL/GenBank/DDBJ databases">
        <title>Genomes of Fischerella (Mastigocladus) sp. strains.</title>
        <authorList>
            <person name="Miller S.R."/>
        </authorList>
    </citation>
    <scope>NUCLEOTIDE SEQUENCE [LARGE SCALE GENOMIC DNA]</scope>
    <source>
        <strain evidence="5 6">CCMEE 5323</strain>
    </source>
</reference>
<dbReference type="PRINTS" id="PR00080">
    <property type="entry name" value="SDRFAMILY"/>
</dbReference>
<dbReference type="SMART" id="SM00822">
    <property type="entry name" value="PKS_KR"/>
    <property type="match status" value="1"/>
</dbReference>
<keyword evidence="6" id="KW-1185">Reference proteome</keyword>
<dbReference type="Proteomes" id="UP000235036">
    <property type="component" value="Unassembled WGS sequence"/>
</dbReference>
<dbReference type="AlphaFoldDB" id="A0A2N6K160"/>
<dbReference type="PANTHER" id="PTHR44196:SF1">
    <property type="entry name" value="DEHYDROGENASE_REDUCTASE SDR FAMILY MEMBER 7B"/>
    <property type="match status" value="1"/>
</dbReference>
<dbReference type="NCBIfam" id="NF004825">
    <property type="entry name" value="PRK06181.1"/>
    <property type="match status" value="1"/>
</dbReference>